<accession>E7N3R1</accession>
<keyword evidence="3 6" id="KW-0812">Transmembrane</keyword>
<dbReference type="InterPro" id="IPR051401">
    <property type="entry name" value="GtrA_CellWall_Glycosyl"/>
</dbReference>
<keyword evidence="5 6" id="KW-0472">Membrane</keyword>
<evidence type="ECO:0000313" key="9">
    <source>
        <dbReference type="Proteomes" id="UP000004633"/>
    </source>
</evidence>
<evidence type="ECO:0000256" key="2">
    <source>
        <dbReference type="ARBA" id="ARBA00009399"/>
    </source>
</evidence>
<gene>
    <name evidence="8" type="ORF">HMPREF9555_01651</name>
</gene>
<dbReference type="STRING" id="749551.HMPREF9555_01651"/>
<feature type="transmembrane region" description="Helical" evidence="6">
    <location>
        <begin position="75"/>
        <end position="95"/>
    </location>
</feature>
<dbReference type="PANTHER" id="PTHR38459">
    <property type="entry name" value="PROPHAGE BACTOPRENOL-LINKED GLUCOSE TRANSLOCASE HOMOLOG"/>
    <property type="match status" value="1"/>
</dbReference>
<dbReference type="PANTHER" id="PTHR38459:SF1">
    <property type="entry name" value="PROPHAGE BACTOPRENOL-LINKED GLUCOSE TRANSLOCASE HOMOLOG"/>
    <property type="match status" value="1"/>
</dbReference>
<sequence>MPQRTRLYEVLRFVLVGGACFLLDYGLLYVLTGHLGVYYLVSAGISFTVSVFLNYWLCLVCVFRGAAAQTHRAKMLFFGSSIAGLGLNQLLMWSLVDLLHIHYMIAKLIAAGIVMLWNYVLKRRAVLGKT</sequence>
<dbReference type="EMBL" id="AECV01000035">
    <property type="protein sequence ID" value="EFW29246.1"/>
    <property type="molecule type" value="Genomic_DNA"/>
</dbReference>
<protein>
    <submittedName>
        <fullName evidence="8">GtrA-like protein</fullName>
    </submittedName>
</protein>
<organism evidence="8 9">
    <name type="scientific">Selenomonas artemidis F0399</name>
    <dbReference type="NCBI Taxonomy" id="749551"/>
    <lineage>
        <taxon>Bacteria</taxon>
        <taxon>Bacillati</taxon>
        <taxon>Bacillota</taxon>
        <taxon>Negativicutes</taxon>
        <taxon>Selenomonadales</taxon>
        <taxon>Selenomonadaceae</taxon>
        <taxon>Selenomonas</taxon>
    </lineage>
</organism>
<comment type="subcellular location">
    <subcellularLocation>
        <location evidence="1">Membrane</location>
        <topology evidence="1">Multi-pass membrane protein</topology>
    </subcellularLocation>
</comment>
<feature type="transmembrane region" description="Helical" evidence="6">
    <location>
        <begin position="101"/>
        <end position="121"/>
    </location>
</feature>
<evidence type="ECO:0000313" key="8">
    <source>
        <dbReference type="EMBL" id="EFW29246.1"/>
    </source>
</evidence>
<comment type="similarity">
    <text evidence="2">Belongs to the GtrA family.</text>
</comment>
<dbReference type="GO" id="GO:0005886">
    <property type="term" value="C:plasma membrane"/>
    <property type="evidence" value="ECO:0007669"/>
    <property type="project" value="TreeGrafter"/>
</dbReference>
<evidence type="ECO:0000259" key="7">
    <source>
        <dbReference type="Pfam" id="PF04138"/>
    </source>
</evidence>
<evidence type="ECO:0000256" key="6">
    <source>
        <dbReference type="SAM" id="Phobius"/>
    </source>
</evidence>
<dbReference type="InterPro" id="IPR007267">
    <property type="entry name" value="GtrA_DPMS_TM"/>
</dbReference>
<dbReference type="HOGENOM" id="CLU_083873_6_3_9"/>
<feature type="domain" description="GtrA/DPMS transmembrane" evidence="7">
    <location>
        <begin position="12"/>
        <end position="126"/>
    </location>
</feature>
<dbReference type="RefSeq" id="WP_009350298.1">
    <property type="nucleotide sequence ID" value="NZ_GL638147.1"/>
</dbReference>
<keyword evidence="9" id="KW-1185">Reference proteome</keyword>
<comment type="caution">
    <text evidence="8">The sequence shown here is derived from an EMBL/GenBank/DDBJ whole genome shotgun (WGS) entry which is preliminary data.</text>
</comment>
<dbReference type="AlphaFoldDB" id="E7N3R1"/>
<reference evidence="8 9" key="1">
    <citation type="submission" date="2010-08" db="EMBL/GenBank/DDBJ databases">
        <authorList>
            <person name="Weinstock G."/>
            <person name="Sodergren E."/>
            <person name="Clifton S."/>
            <person name="Fulton L."/>
            <person name="Fulton B."/>
            <person name="Courtney L."/>
            <person name="Fronick C."/>
            <person name="Harrison M."/>
            <person name="Strong C."/>
            <person name="Farmer C."/>
            <person name="Delahaunty K."/>
            <person name="Markovic C."/>
            <person name="Hall O."/>
            <person name="Minx P."/>
            <person name="Tomlinson C."/>
            <person name="Mitreva M."/>
            <person name="Hou S."/>
            <person name="Chen J."/>
            <person name="Wollam A."/>
            <person name="Pepin K.H."/>
            <person name="Johnson M."/>
            <person name="Bhonagiri V."/>
            <person name="Zhang X."/>
            <person name="Suruliraj S."/>
            <person name="Warren W."/>
            <person name="Chinwalla A."/>
            <person name="Mardis E.R."/>
            <person name="Wilson R.K."/>
        </authorList>
    </citation>
    <scope>NUCLEOTIDE SEQUENCE [LARGE SCALE GENOMIC DNA]</scope>
    <source>
        <strain evidence="8 9">F0399</strain>
    </source>
</reference>
<evidence type="ECO:0000256" key="4">
    <source>
        <dbReference type="ARBA" id="ARBA00022989"/>
    </source>
</evidence>
<dbReference type="GO" id="GO:0000271">
    <property type="term" value="P:polysaccharide biosynthetic process"/>
    <property type="evidence" value="ECO:0007669"/>
    <property type="project" value="InterPro"/>
</dbReference>
<dbReference type="Proteomes" id="UP000004633">
    <property type="component" value="Unassembled WGS sequence"/>
</dbReference>
<dbReference type="Pfam" id="PF04138">
    <property type="entry name" value="GtrA_DPMS_TM"/>
    <property type="match status" value="1"/>
</dbReference>
<evidence type="ECO:0000256" key="3">
    <source>
        <dbReference type="ARBA" id="ARBA00022692"/>
    </source>
</evidence>
<feature type="transmembrane region" description="Helical" evidence="6">
    <location>
        <begin position="12"/>
        <end position="31"/>
    </location>
</feature>
<feature type="transmembrane region" description="Helical" evidence="6">
    <location>
        <begin position="37"/>
        <end position="63"/>
    </location>
</feature>
<evidence type="ECO:0000256" key="1">
    <source>
        <dbReference type="ARBA" id="ARBA00004141"/>
    </source>
</evidence>
<keyword evidence="4 6" id="KW-1133">Transmembrane helix</keyword>
<proteinExistence type="inferred from homology"/>
<name>E7N3R1_9FIRM</name>
<evidence type="ECO:0000256" key="5">
    <source>
        <dbReference type="ARBA" id="ARBA00023136"/>
    </source>
</evidence>